<keyword evidence="1" id="KW-1133">Transmembrane helix</keyword>
<gene>
    <name evidence="2" type="ORF">H9962_07870</name>
</gene>
<comment type="caution">
    <text evidence="2">The sequence shown here is derived from an EMBL/GenBank/DDBJ whole genome shotgun (WGS) entry which is preliminary data.</text>
</comment>
<accession>A0A9D2HET0</accession>
<evidence type="ECO:0000256" key="1">
    <source>
        <dbReference type="SAM" id="Phobius"/>
    </source>
</evidence>
<reference evidence="2" key="1">
    <citation type="journal article" date="2021" name="PeerJ">
        <title>Extensive microbial diversity within the chicken gut microbiome revealed by metagenomics and culture.</title>
        <authorList>
            <person name="Gilroy R."/>
            <person name="Ravi A."/>
            <person name="Getino M."/>
            <person name="Pursley I."/>
            <person name="Horton D.L."/>
            <person name="Alikhan N.F."/>
            <person name="Baker D."/>
            <person name="Gharbi K."/>
            <person name="Hall N."/>
            <person name="Watson M."/>
            <person name="Adriaenssens E.M."/>
            <person name="Foster-Nyarko E."/>
            <person name="Jarju S."/>
            <person name="Secka A."/>
            <person name="Antonio M."/>
            <person name="Oren A."/>
            <person name="Chaudhuri R.R."/>
            <person name="La Ragione R."/>
            <person name="Hildebrand F."/>
            <person name="Pallen M.J."/>
        </authorList>
    </citation>
    <scope>NUCLEOTIDE SEQUENCE</scope>
    <source>
        <strain evidence="2">CHK186-16707</strain>
    </source>
</reference>
<evidence type="ECO:0000313" key="2">
    <source>
        <dbReference type="EMBL" id="HJA09087.1"/>
    </source>
</evidence>
<reference evidence="2" key="2">
    <citation type="submission" date="2021-04" db="EMBL/GenBank/DDBJ databases">
        <authorList>
            <person name="Gilroy R."/>
        </authorList>
    </citation>
    <scope>NUCLEOTIDE SEQUENCE</scope>
    <source>
        <strain evidence="2">CHK186-16707</strain>
    </source>
</reference>
<dbReference type="Proteomes" id="UP000824225">
    <property type="component" value="Unassembled WGS sequence"/>
</dbReference>
<proteinExistence type="predicted"/>
<sequence>MDAVVVLEILRREMSLRLRAEVRDDIHEAMRTVATIIVMGAALLVCACIGVLLR</sequence>
<organism evidence="2 3">
    <name type="scientific">Candidatus Mailhella merdigallinarum</name>
    <dbReference type="NCBI Taxonomy" id="2838658"/>
    <lineage>
        <taxon>Bacteria</taxon>
        <taxon>Pseudomonadati</taxon>
        <taxon>Thermodesulfobacteriota</taxon>
        <taxon>Desulfovibrionia</taxon>
        <taxon>Desulfovibrionales</taxon>
        <taxon>Desulfovibrionaceae</taxon>
        <taxon>Mailhella</taxon>
    </lineage>
</organism>
<keyword evidence="1" id="KW-0472">Membrane</keyword>
<keyword evidence="1" id="KW-0812">Transmembrane</keyword>
<evidence type="ECO:0000313" key="3">
    <source>
        <dbReference type="Proteomes" id="UP000824225"/>
    </source>
</evidence>
<protein>
    <submittedName>
        <fullName evidence="2">Uncharacterized protein</fullName>
    </submittedName>
</protein>
<dbReference type="AlphaFoldDB" id="A0A9D2HET0"/>
<feature type="transmembrane region" description="Helical" evidence="1">
    <location>
        <begin position="33"/>
        <end position="53"/>
    </location>
</feature>
<name>A0A9D2HET0_9BACT</name>
<dbReference type="EMBL" id="DXAN01000025">
    <property type="protein sequence ID" value="HJA09087.1"/>
    <property type="molecule type" value="Genomic_DNA"/>
</dbReference>